<dbReference type="PIRSF" id="PIRSF005917">
    <property type="entry name" value="MTase_YraL"/>
    <property type="match status" value="1"/>
</dbReference>
<dbReference type="Pfam" id="PF00590">
    <property type="entry name" value="TP_methylase"/>
    <property type="match status" value="1"/>
</dbReference>
<keyword evidence="10" id="KW-1185">Reference proteome</keyword>
<dbReference type="PANTHER" id="PTHR46111:SF1">
    <property type="entry name" value="RIBOSOMAL RNA SMALL SUBUNIT METHYLTRANSFERASE I"/>
    <property type="match status" value="1"/>
</dbReference>
<evidence type="ECO:0000256" key="3">
    <source>
        <dbReference type="ARBA" id="ARBA00022603"/>
    </source>
</evidence>
<dbReference type="OrthoDB" id="9809084at2"/>
<evidence type="ECO:0000259" key="7">
    <source>
        <dbReference type="Pfam" id="PF00590"/>
    </source>
</evidence>
<evidence type="ECO:0000259" key="8">
    <source>
        <dbReference type="Pfam" id="PF23016"/>
    </source>
</evidence>
<reference evidence="9 10" key="1">
    <citation type="submission" date="2018-07" db="EMBL/GenBank/DDBJ databases">
        <title>Marsedoiliclastica nanhaica gen. nov. sp. nov., a novel marine hydrocarbonoclastic bacterium isolated from an in-situ enriched hydrocarbon-degrading consortium in deep-sea sediment.</title>
        <authorList>
            <person name="Dong C."/>
            <person name="Ma T."/>
            <person name="Liu R."/>
            <person name="Shao Z."/>
        </authorList>
    </citation>
    <scope>NUCLEOTIDE SEQUENCE [LARGE SCALE GENOMIC DNA]</scope>
    <source>
        <strain evidence="10">soil36-7</strain>
    </source>
</reference>
<dbReference type="Gene3D" id="3.40.1010.10">
    <property type="entry name" value="Cobalt-precorrin-4 Transmethylase, Domain 1"/>
    <property type="match status" value="1"/>
</dbReference>
<dbReference type="SUPFAM" id="SSF53790">
    <property type="entry name" value="Tetrapyrrole methylase"/>
    <property type="match status" value="1"/>
</dbReference>
<dbReference type="KEGG" id="hmi:soil367_03840"/>
<proteinExistence type="inferred from homology"/>
<dbReference type="HAMAP" id="MF_01877">
    <property type="entry name" value="16SrRNA_methyltr_I"/>
    <property type="match status" value="1"/>
</dbReference>
<dbReference type="AlphaFoldDB" id="A0A4P7XE35"/>
<dbReference type="FunFam" id="3.30.950.10:FF:000002">
    <property type="entry name" value="Ribosomal RNA small subunit methyltransferase I"/>
    <property type="match status" value="1"/>
</dbReference>
<evidence type="ECO:0000256" key="4">
    <source>
        <dbReference type="ARBA" id="ARBA00022679"/>
    </source>
</evidence>
<dbReference type="InterPro" id="IPR018063">
    <property type="entry name" value="SAM_MeTrfase_RsmI_CS"/>
</dbReference>
<organism evidence="9 10">
    <name type="scientific">Hydrocarboniclastica marina</name>
    <dbReference type="NCBI Taxonomy" id="2259620"/>
    <lineage>
        <taxon>Bacteria</taxon>
        <taxon>Pseudomonadati</taxon>
        <taxon>Pseudomonadota</taxon>
        <taxon>Gammaproteobacteria</taxon>
        <taxon>Alteromonadales</taxon>
        <taxon>Alteromonadaceae</taxon>
        <taxon>Hydrocarboniclastica</taxon>
    </lineage>
</organism>
<comment type="function">
    <text evidence="6">Catalyzes the 2'-O-methylation of the ribose of cytidine 1402 (C1402) in 16S rRNA.</text>
</comment>
<evidence type="ECO:0000256" key="2">
    <source>
        <dbReference type="ARBA" id="ARBA00022552"/>
    </source>
</evidence>
<dbReference type="CDD" id="cd11648">
    <property type="entry name" value="RsmI"/>
    <property type="match status" value="1"/>
</dbReference>
<dbReference type="PANTHER" id="PTHR46111">
    <property type="entry name" value="RIBOSOMAL RNA SMALL SUBUNIT METHYLTRANSFERASE I"/>
    <property type="match status" value="1"/>
</dbReference>
<comment type="catalytic activity">
    <reaction evidence="6">
        <text>cytidine(1402) in 16S rRNA + S-adenosyl-L-methionine = 2'-O-methylcytidine(1402) in 16S rRNA + S-adenosyl-L-homocysteine + H(+)</text>
        <dbReference type="Rhea" id="RHEA:42924"/>
        <dbReference type="Rhea" id="RHEA-COMP:10285"/>
        <dbReference type="Rhea" id="RHEA-COMP:10286"/>
        <dbReference type="ChEBI" id="CHEBI:15378"/>
        <dbReference type="ChEBI" id="CHEBI:57856"/>
        <dbReference type="ChEBI" id="CHEBI:59789"/>
        <dbReference type="ChEBI" id="CHEBI:74495"/>
        <dbReference type="ChEBI" id="CHEBI:82748"/>
        <dbReference type="EC" id="2.1.1.198"/>
    </reaction>
</comment>
<accession>A0A4P7XE35</accession>
<dbReference type="NCBIfam" id="TIGR00096">
    <property type="entry name" value="16S rRNA (cytidine(1402)-2'-O)-methyltransferase"/>
    <property type="match status" value="1"/>
</dbReference>
<evidence type="ECO:0000313" key="10">
    <source>
        <dbReference type="Proteomes" id="UP000298049"/>
    </source>
</evidence>
<keyword evidence="4 6" id="KW-0808">Transferase</keyword>
<dbReference type="GO" id="GO:0070677">
    <property type="term" value="F:rRNA (cytosine-2'-O-)-methyltransferase activity"/>
    <property type="evidence" value="ECO:0007669"/>
    <property type="project" value="UniProtKB-UniRule"/>
</dbReference>
<evidence type="ECO:0000256" key="6">
    <source>
        <dbReference type="HAMAP-Rule" id="MF_01877"/>
    </source>
</evidence>
<evidence type="ECO:0000256" key="5">
    <source>
        <dbReference type="ARBA" id="ARBA00022691"/>
    </source>
</evidence>
<keyword evidence="3 6" id="KW-0489">Methyltransferase</keyword>
<evidence type="ECO:0000313" key="9">
    <source>
        <dbReference type="EMBL" id="QCF25128.1"/>
    </source>
</evidence>
<protein>
    <recommendedName>
        <fullName evidence="6">Ribosomal RNA small subunit methyltransferase I</fullName>
        <ecNumber evidence="6">2.1.1.198</ecNumber>
    </recommendedName>
    <alternativeName>
        <fullName evidence="6">16S rRNA 2'-O-ribose C1402 methyltransferase</fullName>
    </alternativeName>
    <alternativeName>
        <fullName evidence="6">rRNA (cytidine-2'-O-)-methyltransferase RsmI</fullName>
    </alternativeName>
</protein>
<dbReference type="InterPro" id="IPR000878">
    <property type="entry name" value="4pyrrol_Mease"/>
</dbReference>
<keyword evidence="5 6" id="KW-0949">S-adenosyl-L-methionine</keyword>
<comment type="subcellular location">
    <subcellularLocation>
        <location evidence="6">Cytoplasm</location>
    </subcellularLocation>
</comment>
<sequence length="293" mass="31643">MATEKIPPQETGSLAVVATPIGNLGDITERAVAALKQADLVAAEDTRHTGRLLQHLGLSKSMFALHDHNERAQVETLLDRVEAGENVALVSDAGTPLISDPGYIVVRRAHERGLRVLPIPGACAAIAALCVSGLPTDRFVFEGFLPAKAAARRSRLEALEDEARTLVFYESPHRLMATIDVLVSVFGPERPVVLARELTKAFETLYAVSLGRLQAIALADPNVSRGELVLVVGGAAEQVNSEETLLDTDRLMRRLLQELPVKTAVRVVADLSGQPRNALYQRALTIQRESLGD</sequence>
<gene>
    <name evidence="6 9" type="primary">rsmI</name>
    <name evidence="9" type="ORF">soil367_03840</name>
</gene>
<keyword evidence="1 6" id="KW-0963">Cytoplasm</keyword>
<dbReference type="Proteomes" id="UP000298049">
    <property type="component" value="Chromosome"/>
</dbReference>
<dbReference type="InterPro" id="IPR035996">
    <property type="entry name" value="4pyrrol_Methylase_sf"/>
</dbReference>
<dbReference type="InterPro" id="IPR008189">
    <property type="entry name" value="rRNA_ssu_MeTfrase_I"/>
</dbReference>
<dbReference type="InterPro" id="IPR014776">
    <property type="entry name" value="4pyrrole_Mease_sub2"/>
</dbReference>
<name>A0A4P7XE35_9ALTE</name>
<feature type="domain" description="Tetrapyrrole methylase" evidence="7">
    <location>
        <begin position="14"/>
        <end position="213"/>
    </location>
</feature>
<dbReference type="Gene3D" id="3.30.950.10">
    <property type="entry name" value="Methyltransferase, Cobalt-precorrin-4 Transmethylase, Domain 2"/>
    <property type="match status" value="1"/>
</dbReference>
<dbReference type="EMBL" id="CP031093">
    <property type="protein sequence ID" value="QCF25128.1"/>
    <property type="molecule type" value="Genomic_DNA"/>
</dbReference>
<dbReference type="Pfam" id="PF23016">
    <property type="entry name" value="RsmI_C"/>
    <property type="match status" value="1"/>
</dbReference>
<dbReference type="FunFam" id="3.40.1010.10:FF:000007">
    <property type="entry name" value="Ribosomal RNA small subunit methyltransferase I"/>
    <property type="match status" value="1"/>
</dbReference>
<keyword evidence="2 6" id="KW-0698">rRNA processing</keyword>
<dbReference type="GO" id="GO:0005737">
    <property type="term" value="C:cytoplasm"/>
    <property type="evidence" value="ECO:0007669"/>
    <property type="project" value="UniProtKB-SubCell"/>
</dbReference>
<dbReference type="InterPro" id="IPR053910">
    <property type="entry name" value="RsmI_HTH"/>
</dbReference>
<comment type="similarity">
    <text evidence="6">Belongs to the methyltransferase superfamily. RsmI family.</text>
</comment>
<dbReference type="EC" id="2.1.1.198" evidence="6"/>
<feature type="domain" description="RsmI HTH" evidence="8">
    <location>
        <begin position="246"/>
        <end position="286"/>
    </location>
</feature>
<dbReference type="RefSeq" id="WP_136547050.1">
    <property type="nucleotide sequence ID" value="NZ_CP031093.1"/>
</dbReference>
<dbReference type="InterPro" id="IPR014777">
    <property type="entry name" value="4pyrrole_Mease_sub1"/>
</dbReference>
<dbReference type="PROSITE" id="PS01296">
    <property type="entry name" value="RSMI"/>
    <property type="match status" value="1"/>
</dbReference>
<evidence type="ECO:0000256" key="1">
    <source>
        <dbReference type="ARBA" id="ARBA00022490"/>
    </source>
</evidence>